<evidence type="ECO:0000256" key="5">
    <source>
        <dbReference type="ARBA" id="ARBA00023136"/>
    </source>
</evidence>
<feature type="transmembrane region" description="Helical" evidence="9">
    <location>
        <begin position="455"/>
        <end position="477"/>
    </location>
</feature>
<feature type="binding site" evidence="6">
    <location>
        <position position="220"/>
    </location>
    <ligand>
        <name>Na(+)</name>
        <dbReference type="ChEBI" id="CHEBI:29101"/>
        <label>1</label>
    </ligand>
</feature>
<dbReference type="GO" id="GO:0006865">
    <property type="term" value="P:amino acid transport"/>
    <property type="evidence" value="ECO:0007669"/>
    <property type="project" value="TreeGrafter"/>
</dbReference>
<keyword evidence="7" id="KW-1015">Disulfide bond</keyword>
<feature type="transmembrane region" description="Helical" evidence="9">
    <location>
        <begin position="246"/>
        <end position="269"/>
    </location>
</feature>
<dbReference type="GO" id="GO:0035725">
    <property type="term" value="P:sodium ion transmembrane transport"/>
    <property type="evidence" value="ECO:0007669"/>
    <property type="project" value="TreeGrafter"/>
</dbReference>
<evidence type="ECO:0000256" key="3">
    <source>
        <dbReference type="ARBA" id="ARBA00022692"/>
    </source>
</evidence>
<protein>
    <submittedName>
        <fullName evidence="11">Sodium-dependent dopamine transporter-like</fullName>
    </submittedName>
</protein>
<evidence type="ECO:0000256" key="7">
    <source>
        <dbReference type="PIRSR" id="PIRSR600175-2"/>
    </source>
</evidence>
<reference evidence="11" key="1">
    <citation type="submission" date="2025-08" db="UniProtKB">
        <authorList>
            <consortium name="RefSeq"/>
        </authorList>
    </citation>
    <scope>IDENTIFICATION</scope>
    <source>
        <tissue evidence="11">Sperm</tissue>
    </source>
</reference>
<keyword evidence="2" id="KW-0813">Transport</keyword>
<feature type="non-terminal residue" evidence="11">
    <location>
        <position position="1"/>
    </location>
</feature>
<gene>
    <name evidence="11" type="primary">LOC116957015</name>
</gene>
<dbReference type="SUPFAM" id="SSF161070">
    <property type="entry name" value="SNF-like"/>
    <property type="match status" value="1"/>
</dbReference>
<feature type="transmembrane region" description="Helical" evidence="9">
    <location>
        <begin position="346"/>
        <end position="371"/>
    </location>
</feature>
<feature type="binding site" evidence="6">
    <location>
        <position position="320"/>
    </location>
    <ligand>
        <name>Na(+)</name>
        <dbReference type="ChEBI" id="CHEBI:29101"/>
        <label>2</label>
    </ligand>
</feature>
<evidence type="ECO:0000313" key="10">
    <source>
        <dbReference type="Proteomes" id="UP001318040"/>
    </source>
</evidence>
<dbReference type="PRINTS" id="PR00176">
    <property type="entry name" value="NANEUSMPORT"/>
</dbReference>
<dbReference type="Pfam" id="PF00209">
    <property type="entry name" value="SNF"/>
    <property type="match status" value="1"/>
</dbReference>
<evidence type="ECO:0000256" key="6">
    <source>
        <dbReference type="PIRSR" id="PIRSR600175-1"/>
    </source>
</evidence>
<feature type="binding site" evidence="6">
    <location>
        <position position="252"/>
    </location>
    <ligand>
        <name>Na(+)</name>
        <dbReference type="ChEBI" id="CHEBI:29101"/>
        <label>1</label>
    </ligand>
</feature>
<dbReference type="AlphaFoldDB" id="A0AAJ7XHN7"/>
<dbReference type="PANTHER" id="PTHR11616">
    <property type="entry name" value="SODIUM/CHLORIDE DEPENDENT TRANSPORTER"/>
    <property type="match status" value="1"/>
</dbReference>
<dbReference type="GO" id="GO:0046872">
    <property type="term" value="F:metal ion binding"/>
    <property type="evidence" value="ECO:0007669"/>
    <property type="project" value="UniProtKB-KW"/>
</dbReference>
<feature type="binding site" evidence="6">
    <location>
        <position position="317"/>
    </location>
    <ligand>
        <name>Na(+)</name>
        <dbReference type="ChEBI" id="CHEBI:29101"/>
        <label>1</label>
    </ligand>
</feature>
<comment type="subcellular location">
    <subcellularLocation>
        <location evidence="1">Membrane</location>
        <topology evidence="1">Multi-pass membrane protein</topology>
    </subcellularLocation>
</comment>
<evidence type="ECO:0000256" key="4">
    <source>
        <dbReference type="ARBA" id="ARBA00022989"/>
    </source>
</evidence>
<evidence type="ECO:0000256" key="1">
    <source>
        <dbReference type="ARBA" id="ARBA00004141"/>
    </source>
</evidence>
<dbReference type="Proteomes" id="UP001318040">
    <property type="component" value="Chromosome 69"/>
</dbReference>
<feature type="transmembrane region" description="Helical" evidence="9">
    <location>
        <begin position="377"/>
        <end position="400"/>
    </location>
</feature>
<feature type="transmembrane region" description="Helical" evidence="9">
    <location>
        <begin position="213"/>
        <end position="234"/>
    </location>
</feature>
<dbReference type="InterPro" id="IPR000175">
    <property type="entry name" value="Na/ntran_symport"/>
</dbReference>
<feature type="transmembrane region" description="Helical" evidence="9">
    <location>
        <begin position="164"/>
        <end position="181"/>
    </location>
</feature>
<dbReference type="RefSeq" id="XP_032834816.1">
    <property type="nucleotide sequence ID" value="XM_032978925.1"/>
</dbReference>
<keyword evidence="10" id="KW-1185">Reference proteome</keyword>
<keyword evidence="6" id="KW-0479">Metal-binding</keyword>
<sequence>SSHTRHHTRHHTLVSSPPPGVGFSVMLISLYVGFYYHVIIAWALRYLVASCTSSSSRLPWASCNNSWNTADCSEAGAERRGGGGGGGGGNVSFSTSSTHDRLPTSWLRTTPAGEYFEREVLNQHESSGIGDLGAPRSELLLCLLGVLLVVFFSLWRGVKTSGKVVYVTATLPYLFLVVLLIRGASLPGAVDGIEAYLSVDLSRLREPAVWIDAATQICYSLGVGFGVLIAFASYNKPTNNCFRDAMITSCINCVTSFFCGFVVFSVLGYMAQRHGVPLHKVATDGAGLVFVIYPEAIATLPIAPAWSLLFFIMLLALGLDSAMGGLEAVLTGLSDEFPVLRRRRKLFTLLLVTIDFSVALFSITKGGIYVVTLLDHYAAGTAILFGVLMEAVGVAWFYGIDHFCDDMQCMLGYRPGLYWRICWKFVSPCFLLMVLVMSVWQSVPLTYGDYRYPGWATALGWAIAASSMALCPGYAAYKLGTVQGRGLKEKLGFALMPENQHHVVHKGHVRHYTLKHWLSI</sequence>
<feature type="region of interest" description="Disordered" evidence="8">
    <location>
        <begin position="77"/>
        <end position="105"/>
    </location>
</feature>
<keyword evidence="3 9" id="KW-0812">Transmembrane</keyword>
<proteinExistence type="predicted"/>
<evidence type="ECO:0000256" key="2">
    <source>
        <dbReference type="ARBA" id="ARBA00022448"/>
    </source>
</evidence>
<accession>A0AAJ7XHN7</accession>
<keyword evidence="5 9" id="KW-0472">Membrane</keyword>
<dbReference type="KEGG" id="pmrn:116957015"/>
<dbReference type="PROSITE" id="PS50267">
    <property type="entry name" value="NA_NEUROTRAN_SYMP_3"/>
    <property type="match status" value="1"/>
</dbReference>
<organism evidence="10 11">
    <name type="scientific">Petromyzon marinus</name>
    <name type="common">Sea lamprey</name>
    <dbReference type="NCBI Taxonomy" id="7757"/>
    <lineage>
        <taxon>Eukaryota</taxon>
        <taxon>Metazoa</taxon>
        <taxon>Chordata</taxon>
        <taxon>Craniata</taxon>
        <taxon>Vertebrata</taxon>
        <taxon>Cyclostomata</taxon>
        <taxon>Hyperoartia</taxon>
        <taxon>Petromyzontiformes</taxon>
        <taxon>Petromyzontidae</taxon>
        <taxon>Petromyzon</taxon>
    </lineage>
</organism>
<evidence type="ECO:0000256" key="9">
    <source>
        <dbReference type="SAM" id="Phobius"/>
    </source>
</evidence>
<dbReference type="PANTHER" id="PTHR11616:SF38">
    <property type="entry name" value="SODIUM-DEPENDENT DOPAMINE TRANSPORTER"/>
    <property type="match status" value="1"/>
</dbReference>
<evidence type="ECO:0000256" key="8">
    <source>
        <dbReference type="SAM" id="MobiDB-lite"/>
    </source>
</evidence>
<feature type="disulfide bond" evidence="7">
    <location>
        <begin position="63"/>
        <end position="72"/>
    </location>
</feature>
<feature type="transmembrane region" description="Helical" evidence="9">
    <location>
        <begin position="308"/>
        <end position="334"/>
    </location>
</feature>
<dbReference type="InterPro" id="IPR037272">
    <property type="entry name" value="SNS_sf"/>
</dbReference>
<feature type="binding site" evidence="6">
    <location>
        <position position="321"/>
    </location>
    <ligand>
        <name>Na(+)</name>
        <dbReference type="ChEBI" id="CHEBI:29101"/>
        <label>1</label>
    </ligand>
</feature>
<feature type="transmembrane region" description="Helical" evidence="9">
    <location>
        <begin position="139"/>
        <end position="158"/>
    </location>
</feature>
<name>A0AAJ7XHN7_PETMA</name>
<keyword evidence="4 9" id="KW-1133">Transmembrane helix</keyword>
<feature type="transmembrane region" description="Helical" evidence="9">
    <location>
        <begin position="20"/>
        <end position="48"/>
    </location>
</feature>
<keyword evidence="6" id="KW-0915">Sodium</keyword>
<feature type="transmembrane region" description="Helical" evidence="9">
    <location>
        <begin position="421"/>
        <end position="443"/>
    </location>
</feature>
<dbReference type="GO" id="GO:0005886">
    <property type="term" value="C:plasma membrane"/>
    <property type="evidence" value="ECO:0007669"/>
    <property type="project" value="TreeGrafter"/>
</dbReference>
<evidence type="ECO:0000313" key="11">
    <source>
        <dbReference type="RefSeq" id="XP_032834816.1"/>
    </source>
</evidence>